<dbReference type="EMBL" id="FNDJ01000037">
    <property type="protein sequence ID" value="SDM14497.1"/>
    <property type="molecule type" value="Genomic_DNA"/>
</dbReference>
<feature type="chain" id="PRO_5011478566" description="Lipoprotein" evidence="2">
    <location>
        <begin position="21"/>
        <end position="164"/>
    </location>
</feature>
<dbReference type="RefSeq" id="WP_090946201.1">
    <property type="nucleotide sequence ID" value="NZ_FNDJ01000037.1"/>
</dbReference>
<evidence type="ECO:0000256" key="2">
    <source>
        <dbReference type="SAM" id="SignalP"/>
    </source>
</evidence>
<dbReference type="AlphaFoldDB" id="A0A1G9QV58"/>
<name>A0A1G9QV58_9ACTN</name>
<dbReference type="STRING" id="633440.SAMN05421869_1379"/>
<dbReference type="OrthoDB" id="9960700at2"/>
<feature type="signal peptide" evidence="2">
    <location>
        <begin position="1"/>
        <end position="20"/>
    </location>
</feature>
<sequence>MRRFLLAVTVVITLAGCSGAERPSSPVPATSPQPTSPTPISSAAGDDNSICARPNLRTFLYEVEQYSGPAGLNPDAPVHDWQPALQEGKDIAVGEVHPALEEALAGVEGYRIAVEGSRLDERFGSPQARNYAHVIAKAAVRIAKRCGVDVDITIPKPPKFSELG</sequence>
<dbReference type="Proteomes" id="UP000199202">
    <property type="component" value="Unassembled WGS sequence"/>
</dbReference>
<reference evidence="3 4" key="1">
    <citation type="submission" date="2016-10" db="EMBL/GenBank/DDBJ databases">
        <authorList>
            <person name="de Groot N.N."/>
        </authorList>
    </citation>
    <scope>NUCLEOTIDE SEQUENCE [LARGE SCALE GENOMIC DNA]</scope>
    <source>
        <strain evidence="3 4">CGMCC 4.6533</strain>
    </source>
</reference>
<dbReference type="PROSITE" id="PS51257">
    <property type="entry name" value="PROKAR_LIPOPROTEIN"/>
    <property type="match status" value="1"/>
</dbReference>
<evidence type="ECO:0000313" key="4">
    <source>
        <dbReference type="Proteomes" id="UP000199202"/>
    </source>
</evidence>
<evidence type="ECO:0000256" key="1">
    <source>
        <dbReference type="SAM" id="MobiDB-lite"/>
    </source>
</evidence>
<organism evidence="3 4">
    <name type="scientific">Nonomuraea jiangxiensis</name>
    <dbReference type="NCBI Taxonomy" id="633440"/>
    <lineage>
        <taxon>Bacteria</taxon>
        <taxon>Bacillati</taxon>
        <taxon>Actinomycetota</taxon>
        <taxon>Actinomycetes</taxon>
        <taxon>Streptosporangiales</taxon>
        <taxon>Streptosporangiaceae</taxon>
        <taxon>Nonomuraea</taxon>
    </lineage>
</organism>
<keyword evidence="2" id="KW-0732">Signal</keyword>
<keyword evidence="4" id="KW-1185">Reference proteome</keyword>
<gene>
    <name evidence="3" type="ORF">SAMN05421869_1379</name>
</gene>
<accession>A0A1G9QV58</accession>
<protein>
    <recommendedName>
        <fullName evidence="5">Lipoprotein</fullName>
    </recommendedName>
</protein>
<feature type="region of interest" description="Disordered" evidence="1">
    <location>
        <begin position="19"/>
        <end position="48"/>
    </location>
</feature>
<evidence type="ECO:0008006" key="5">
    <source>
        <dbReference type="Google" id="ProtNLM"/>
    </source>
</evidence>
<evidence type="ECO:0000313" key="3">
    <source>
        <dbReference type="EMBL" id="SDM14497.1"/>
    </source>
</evidence>
<proteinExistence type="predicted"/>
<feature type="compositionally biased region" description="Pro residues" evidence="1">
    <location>
        <begin position="25"/>
        <end position="37"/>
    </location>
</feature>